<gene>
    <name evidence="1" type="ORF">A2U01_0007787</name>
</gene>
<reference evidence="1 2" key="1">
    <citation type="journal article" date="2018" name="Front. Plant Sci.">
        <title>Red Clover (Trifolium pratense) and Zigzag Clover (T. medium) - A Picture of Genomic Similarities and Differences.</title>
        <authorList>
            <person name="Dluhosova J."/>
            <person name="Istvanek J."/>
            <person name="Nedelnik J."/>
            <person name="Repkova J."/>
        </authorList>
    </citation>
    <scope>NUCLEOTIDE SEQUENCE [LARGE SCALE GENOMIC DNA]</scope>
    <source>
        <strain evidence="2">cv. 10/8</strain>
        <tissue evidence="1">Leaf</tissue>
    </source>
</reference>
<feature type="non-terminal residue" evidence="1">
    <location>
        <position position="1"/>
    </location>
</feature>
<dbReference type="EMBL" id="LXQA010011200">
    <property type="protein sequence ID" value="MCH86924.1"/>
    <property type="molecule type" value="Genomic_DNA"/>
</dbReference>
<evidence type="ECO:0000313" key="1">
    <source>
        <dbReference type="EMBL" id="MCH86924.1"/>
    </source>
</evidence>
<accession>A0A392MKX8</accession>
<evidence type="ECO:0000313" key="2">
    <source>
        <dbReference type="Proteomes" id="UP000265520"/>
    </source>
</evidence>
<dbReference type="AlphaFoldDB" id="A0A392MKX8"/>
<organism evidence="1 2">
    <name type="scientific">Trifolium medium</name>
    <dbReference type="NCBI Taxonomy" id="97028"/>
    <lineage>
        <taxon>Eukaryota</taxon>
        <taxon>Viridiplantae</taxon>
        <taxon>Streptophyta</taxon>
        <taxon>Embryophyta</taxon>
        <taxon>Tracheophyta</taxon>
        <taxon>Spermatophyta</taxon>
        <taxon>Magnoliopsida</taxon>
        <taxon>eudicotyledons</taxon>
        <taxon>Gunneridae</taxon>
        <taxon>Pentapetalae</taxon>
        <taxon>rosids</taxon>
        <taxon>fabids</taxon>
        <taxon>Fabales</taxon>
        <taxon>Fabaceae</taxon>
        <taxon>Papilionoideae</taxon>
        <taxon>50 kb inversion clade</taxon>
        <taxon>NPAAA clade</taxon>
        <taxon>Hologalegina</taxon>
        <taxon>IRL clade</taxon>
        <taxon>Trifolieae</taxon>
        <taxon>Trifolium</taxon>
    </lineage>
</organism>
<proteinExistence type="predicted"/>
<dbReference type="Proteomes" id="UP000265520">
    <property type="component" value="Unassembled WGS sequence"/>
</dbReference>
<comment type="caution">
    <text evidence="1">The sequence shown here is derived from an EMBL/GenBank/DDBJ whole genome shotgun (WGS) entry which is preliminary data.</text>
</comment>
<keyword evidence="2" id="KW-1185">Reference proteome</keyword>
<sequence length="52" mass="5726">GEVLLDVVLLEQLPHPFICELGPIVGDYSLGYPETSEDVSFKEFDDVDPCDA</sequence>
<name>A0A392MKX8_9FABA</name>
<protein>
    <submittedName>
        <fullName evidence="1">Uncharacterized protein</fullName>
    </submittedName>
</protein>